<evidence type="ECO:0000313" key="3">
    <source>
        <dbReference type="Proteomes" id="UP001256827"/>
    </source>
</evidence>
<dbReference type="Gene3D" id="3.40.50.1820">
    <property type="entry name" value="alpha/beta hydrolase"/>
    <property type="match status" value="1"/>
</dbReference>
<dbReference type="InterPro" id="IPR000639">
    <property type="entry name" value="Epox_hydrolase-like"/>
</dbReference>
<keyword evidence="2" id="KW-0378">Hydrolase</keyword>
<organism evidence="2 3">
    <name type="scientific">Brevibacillus brevis</name>
    <name type="common">Bacillus brevis</name>
    <dbReference type="NCBI Taxonomy" id="1393"/>
    <lineage>
        <taxon>Bacteria</taxon>
        <taxon>Bacillati</taxon>
        <taxon>Bacillota</taxon>
        <taxon>Bacilli</taxon>
        <taxon>Bacillales</taxon>
        <taxon>Paenibacillaceae</taxon>
        <taxon>Brevibacillus</taxon>
    </lineage>
</organism>
<dbReference type="Pfam" id="PF00561">
    <property type="entry name" value="Abhydrolase_1"/>
    <property type="match status" value="1"/>
</dbReference>
<reference evidence="2 3" key="1">
    <citation type="submission" date="2023-09" db="EMBL/GenBank/DDBJ databases">
        <title>Complete Genome and Methylome dissection of Bacillus brevis NEB573 original source of BbsI restriction endonuclease.</title>
        <authorList>
            <person name="Fomenkov A."/>
            <person name="Roberts R.D."/>
        </authorList>
    </citation>
    <scope>NUCLEOTIDE SEQUENCE [LARGE SCALE GENOMIC DNA]</scope>
    <source>
        <strain evidence="2 3">NEB573</strain>
    </source>
</reference>
<dbReference type="PRINTS" id="PR00412">
    <property type="entry name" value="EPOXHYDRLASE"/>
</dbReference>
<gene>
    <name evidence="2" type="ORF">RGB73_13960</name>
</gene>
<dbReference type="InterPro" id="IPR000073">
    <property type="entry name" value="AB_hydrolase_1"/>
</dbReference>
<dbReference type="InterPro" id="IPR029058">
    <property type="entry name" value="AB_hydrolase_fold"/>
</dbReference>
<protein>
    <submittedName>
        <fullName evidence="2">Alpha/beta hydrolase</fullName>
    </submittedName>
</protein>
<dbReference type="PANTHER" id="PTHR43798:SF24">
    <property type="entry name" value="CIS-3-ALKYL-4-ALKYLOXETAN-2-ONE DECARBOXYLASE"/>
    <property type="match status" value="1"/>
</dbReference>
<dbReference type="SUPFAM" id="SSF53474">
    <property type="entry name" value="alpha/beta-Hydrolases"/>
    <property type="match status" value="1"/>
</dbReference>
<dbReference type="EMBL" id="CP134050">
    <property type="protein sequence ID" value="WNC17362.1"/>
    <property type="molecule type" value="Genomic_DNA"/>
</dbReference>
<evidence type="ECO:0000313" key="2">
    <source>
        <dbReference type="EMBL" id="WNC17362.1"/>
    </source>
</evidence>
<dbReference type="GO" id="GO:0016787">
    <property type="term" value="F:hydrolase activity"/>
    <property type="evidence" value="ECO:0007669"/>
    <property type="project" value="UniProtKB-KW"/>
</dbReference>
<dbReference type="RefSeq" id="WP_310773021.1">
    <property type="nucleotide sequence ID" value="NZ_CP134050.1"/>
</dbReference>
<keyword evidence="3" id="KW-1185">Reference proteome</keyword>
<proteinExistence type="predicted"/>
<dbReference type="InterPro" id="IPR050266">
    <property type="entry name" value="AB_hydrolase_sf"/>
</dbReference>
<sequence length="314" mass="34413">MVIVLAALSILVAAFCLYGRYQFRKMEKQYPPNGQFVTVEGITLHYVSRGEGRPVVFLHGGVLTGNDFRESIELAASAGYRGIAFDRPGYGHSERPIGEPVTPRTQARLLHEALGALGIEKPILVGHSWSGVLVLTYAIDYPDDISGIVTLGGGMYPEGYPAEKGDPISTLVTTPILGNIVMHSLLAVMGPALAVNVLKETFKPEPVPEAYREATLAYWLRPSQFRANREDVLAFVPGVRAIMDRYPEIDTPLVIAVGADDPFPTREHSFRLHEQVPDSKLLLLPGVAHMIPQNHPEAVMEAVKAIPNRQGKFE</sequence>
<dbReference type="PRINTS" id="PR00111">
    <property type="entry name" value="ABHYDROLASE"/>
</dbReference>
<evidence type="ECO:0000259" key="1">
    <source>
        <dbReference type="Pfam" id="PF00561"/>
    </source>
</evidence>
<name>A0ABY9TB78_BREBE</name>
<feature type="domain" description="AB hydrolase-1" evidence="1">
    <location>
        <begin position="54"/>
        <end position="153"/>
    </location>
</feature>
<dbReference type="PANTHER" id="PTHR43798">
    <property type="entry name" value="MONOACYLGLYCEROL LIPASE"/>
    <property type="match status" value="1"/>
</dbReference>
<accession>A0ABY9TB78</accession>
<dbReference type="Proteomes" id="UP001256827">
    <property type="component" value="Chromosome"/>
</dbReference>